<dbReference type="Pfam" id="PF13692">
    <property type="entry name" value="Glyco_trans_1_4"/>
    <property type="match status" value="1"/>
</dbReference>
<protein>
    <submittedName>
        <fullName evidence="1">Glycosyltransferase</fullName>
    </submittedName>
</protein>
<accession>A0A934WXD3</accession>
<evidence type="ECO:0000313" key="1">
    <source>
        <dbReference type="EMBL" id="MBK6264560.1"/>
    </source>
</evidence>
<dbReference type="Proteomes" id="UP000611723">
    <property type="component" value="Unassembled WGS sequence"/>
</dbReference>
<dbReference type="RefSeq" id="WP_201430251.1">
    <property type="nucleotide sequence ID" value="NZ_JAEQBW010000002.1"/>
</dbReference>
<dbReference type="AlphaFoldDB" id="A0A934WXD3"/>
<comment type="caution">
    <text evidence="1">The sequence shown here is derived from an EMBL/GenBank/DDBJ whole genome shotgun (WGS) entry which is preliminary data.</text>
</comment>
<name>A0A934WXD3_9BACT</name>
<dbReference type="Gene3D" id="3.40.50.2000">
    <property type="entry name" value="Glycogen Phosphorylase B"/>
    <property type="match status" value="2"/>
</dbReference>
<reference evidence="1" key="1">
    <citation type="submission" date="2021-01" db="EMBL/GenBank/DDBJ databases">
        <title>Marivirga aurantiaca sp. nov., isolated from intertidal surface sediments.</title>
        <authorList>
            <person name="Zhang M."/>
        </authorList>
    </citation>
    <scope>NUCLEOTIDE SEQUENCE</scope>
    <source>
        <strain evidence="1">S37H4</strain>
    </source>
</reference>
<dbReference type="SUPFAM" id="SSF53756">
    <property type="entry name" value="UDP-Glycosyltransferase/glycogen phosphorylase"/>
    <property type="match status" value="1"/>
</dbReference>
<evidence type="ECO:0000313" key="2">
    <source>
        <dbReference type="Proteomes" id="UP000611723"/>
    </source>
</evidence>
<proteinExistence type="predicted"/>
<keyword evidence="2" id="KW-1185">Reference proteome</keyword>
<sequence length="360" mass="41700">MSKKILFVCPYPFDEAPSQRFRFEQYFPVLKEKGFQYKIAPFLSPKAWAVLYQKGNKLKKVTSIFFSFMKRSALLFQLKPYDFIFIHREASPVGPPFFEWAVRFLWRKKIIYDFDDAIWLDDPNEAGSLKSRIKWKKKVKSICKWSYKVSCGNQYLADFASKFNAMVVVNPTTIDSENLHMVQNKLPQTDKKTPPIIGWTGTHSTLHYLNDVIPILEKLETQYDFKFLVIANKRPDFSLKSLIYIPWNKATEIKDLNQMDIGIMPLTDDIWSKGKCGFKALQYMALAKPVVASPVGVNQHIIENGRSGYLAVTEAEWETALTTLLTQENRRIEMGLNGLQKVRKHYTVNSNSNNFLSLFS</sequence>
<organism evidence="1 2">
    <name type="scientific">Marivirga aurantiaca</name>
    <dbReference type="NCBI Taxonomy" id="2802615"/>
    <lineage>
        <taxon>Bacteria</taxon>
        <taxon>Pseudomonadati</taxon>
        <taxon>Bacteroidota</taxon>
        <taxon>Cytophagia</taxon>
        <taxon>Cytophagales</taxon>
        <taxon>Marivirgaceae</taxon>
        <taxon>Marivirga</taxon>
    </lineage>
</organism>
<gene>
    <name evidence="1" type="ORF">JKA74_05875</name>
</gene>
<dbReference type="EMBL" id="JAEQBW010000002">
    <property type="protein sequence ID" value="MBK6264560.1"/>
    <property type="molecule type" value="Genomic_DNA"/>
</dbReference>